<reference evidence="1 2" key="1">
    <citation type="journal article" date="2013" name="Genome Announc.">
        <title>Draft genome sequence of the moderately halophilic gammaproteobacterium Halomonas anticariensis FP35.</title>
        <authorList>
            <person name="Tahrioui A."/>
            <person name="Quesada E."/>
            <person name="Llamas I."/>
        </authorList>
    </citation>
    <scope>NUCLEOTIDE SEQUENCE [LARGE SCALE GENOMIC DNA]</scope>
    <source>
        <strain evidence="2">DSM 16096 / CECT 5854 / LMG 22089 / FP35</strain>
    </source>
</reference>
<dbReference type="STRING" id="1121939.L861_16040"/>
<sequence length="46" mass="5461">MHSEMLEQREDGTLNYLMQIIITIICVKNRFCWLGGKTDIENENFL</sequence>
<comment type="caution">
    <text evidence="1">The sequence shown here is derived from an EMBL/GenBank/DDBJ whole genome shotgun (WGS) entry which is preliminary data.</text>
</comment>
<accession>S2L394</accession>
<keyword evidence="2" id="KW-1185">Reference proteome</keyword>
<organism evidence="1 2">
    <name type="scientific">Litchfieldella anticariensis (strain DSM 16096 / CECT 5854 / CIP 108499 / LMG 22089 / FP35)</name>
    <name type="common">Halomonas anticariensis</name>
    <dbReference type="NCBI Taxonomy" id="1121939"/>
    <lineage>
        <taxon>Bacteria</taxon>
        <taxon>Pseudomonadati</taxon>
        <taxon>Pseudomonadota</taxon>
        <taxon>Gammaproteobacteria</taxon>
        <taxon>Oceanospirillales</taxon>
        <taxon>Halomonadaceae</taxon>
        <taxon>Litchfieldella</taxon>
    </lineage>
</organism>
<name>S2L394_LITA3</name>
<dbReference type="AlphaFoldDB" id="S2L394"/>
<protein>
    <submittedName>
        <fullName evidence="1">Uncharacterized protein</fullName>
    </submittedName>
</protein>
<gene>
    <name evidence="1" type="ORF">L861_16040</name>
</gene>
<dbReference type="EMBL" id="ASTJ01000026">
    <property type="protein sequence ID" value="EPC02219.1"/>
    <property type="molecule type" value="Genomic_DNA"/>
</dbReference>
<evidence type="ECO:0000313" key="1">
    <source>
        <dbReference type="EMBL" id="EPC02219.1"/>
    </source>
</evidence>
<dbReference type="Proteomes" id="UP000014463">
    <property type="component" value="Unassembled WGS sequence"/>
</dbReference>
<evidence type="ECO:0000313" key="2">
    <source>
        <dbReference type="Proteomes" id="UP000014463"/>
    </source>
</evidence>
<proteinExistence type="predicted"/>